<sequence>MVRAETESSLWSKRENQIAVLIMKKGAAPARSSYNFDVSKVTQLVDCRALSWIWGEKVNKRSCNDSLYSSCCISTDDYISRLPDDVLVTILSRLTFREAARISVVSRRWRCLWTFYPGLLDFDASSTVLEIKNKSYEERELILPIEQRKFVNSVNQALKQYQGLSVDELKICFDVDQYKREIDSWIHFAKEKDVKKFRLDLRSCTKWPFGDYSFPLQSRSSSSFNSLTALHLISVEVTGKVIEHLLSNSPFLEGLHVERSSCLGDLKVSSSSVKLKYLVLAYNLVENVEISAKDLVSFKYHGRKTNMSLMDVPRLTEVSVGGPYCDHLLEDMLSDFSSYLSQLEELSLCRGFKTFDDYLNFLELQMNWGIPIQKFSGLNNLKQMQLILDVFDEEGLLYSRSLIEASPSLHRLSLQLRPRPKEMFGEMTWRSTGGQKHQSLKVVEIVGFTGLTYDLELALDLVKYAVSLQKLIIDPRQLFWSEEESSSNEDTRELEAARNRAQKMQAKLPSRVELEIL</sequence>
<dbReference type="PANTHER" id="PTHR34145:SF68">
    <property type="entry name" value="FBD DOMAIN-CONTAINING PROTEIN"/>
    <property type="match status" value="1"/>
</dbReference>
<dbReference type="InterPro" id="IPR036047">
    <property type="entry name" value="F-box-like_dom_sf"/>
</dbReference>
<dbReference type="PROSITE" id="PS50181">
    <property type="entry name" value="FBOX"/>
    <property type="match status" value="1"/>
</dbReference>
<dbReference type="Proteomes" id="UP000694918">
    <property type="component" value="Unplaced"/>
</dbReference>
<dbReference type="GeneID" id="105139285"/>
<dbReference type="InterPro" id="IPR055357">
    <property type="entry name" value="LRR_At1g61320_AtMIF1"/>
</dbReference>
<dbReference type="Pfam" id="PF23622">
    <property type="entry name" value="LRR_At1g61320_AtMIF1"/>
    <property type="match status" value="1"/>
</dbReference>
<reference evidence="3" key="1">
    <citation type="submission" date="2025-08" db="UniProtKB">
        <authorList>
            <consortium name="RefSeq"/>
        </authorList>
    </citation>
    <scope>IDENTIFICATION</scope>
</reference>
<dbReference type="PANTHER" id="PTHR34145">
    <property type="entry name" value="OS02G0105600 PROTEIN"/>
    <property type="match status" value="1"/>
</dbReference>
<dbReference type="SUPFAM" id="SSF52047">
    <property type="entry name" value="RNI-like"/>
    <property type="match status" value="1"/>
</dbReference>
<feature type="domain" description="F-box" evidence="1">
    <location>
        <begin position="76"/>
        <end position="112"/>
    </location>
</feature>
<dbReference type="CDD" id="cd22160">
    <property type="entry name" value="F-box_AtFBL13-like"/>
    <property type="match status" value="1"/>
</dbReference>
<dbReference type="Gene3D" id="3.80.10.10">
    <property type="entry name" value="Ribonuclease Inhibitor"/>
    <property type="match status" value="1"/>
</dbReference>
<dbReference type="RefSeq" id="XP_011043967.1">
    <property type="nucleotide sequence ID" value="XM_011045665.1"/>
</dbReference>
<dbReference type="InterPro" id="IPR001810">
    <property type="entry name" value="F-box_dom"/>
</dbReference>
<dbReference type="SMART" id="SM00256">
    <property type="entry name" value="FBOX"/>
    <property type="match status" value="1"/>
</dbReference>
<dbReference type="Gene3D" id="1.20.1280.50">
    <property type="match status" value="1"/>
</dbReference>
<dbReference type="InterPro" id="IPR032675">
    <property type="entry name" value="LRR_dom_sf"/>
</dbReference>
<dbReference type="SUPFAM" id="SSF81383">
    <property type="entry name" value="F-box domain"/>
    <property type="match status" value="1"/>
</dbReference>
<dbReference type="AlphaFoldDB" id="A0AAJ6VAH7"/>
<organism evidence="2 3">
    <name type="scientific">Populus euphratica</name>
    <name type="common">Euphrates poplar</name>
    <dbReference type="NCBI Taxonomy" id="75702"/>
    <lineage>
        <taxon>Eukaryota</taxon>
        <taxon>Viridiplantae</taxon>
        <taxon>Streptophyta</taxon>
        <taxon>Embryophyta</taxon>
        <taxon>Tracheophyta</taxon>
        <taxon>Spermatophyta</taxon>
        <taxon>Magnoliopsida</taxon>
        <taxon>eudicotyledons</taxon>
        <taxon>Gunneridae</taxon>
        <taxon>Pentapetalae</taxon>
        <taxon>rosids</taxon>
        <taxon>fabids</taxon>
        <taxon>Malpighiales</taxon>
        <taxon>Salicaceae</taxon>
        <taxon>Saliceae</taxon>
        <taxon>Populus</taxon>
    </lineage>
</organism>
<dbReference type="KEGG" id="peu:105139285"/>
<dbReference type="InterPro" id="IPR053781">
    <property type="entry name" value="F-box_AtFBL13-like"/>
</dbReference>
<dbReference type="Pfam" id="PF00646">
    <property type="entry name" value="F-box"/>
    <property type="match status" value="1"/>
</dbReference>
<name>A0AAJ6VAH7_POPEU</name>
<keyword evidence="2" id="KW-1185">Reference proteome</keyword>
<evidence type="ECO:0000313" key="3">
    <source>
        <dbReference type="RefSeq" id="XP_011043967.1"/>
    </source>
</evidence>
<protein>
    <submittedName>
        <fullName evidence="3">F-box/FBD/LRR-repeat protein At1g13570-like</fullName>
    </submittedName>
</protein>
<evidence type="ECO:0000313" key="2">
    <source>
        <dbReference type="Proteomes" id="UP000694918"/>
    </source>
</evidence>
<gene>
    <name evidence="3" type="primary">LOC105139285</name>
</gene>
<accession>A0AAJ6VAH7</accession>
<proteinExistence type="predicted"/>
<evidence type="ECO:0000259" key="1">
    <source>
        <dbReference type="PROSITE" id="PS50181"/>
    </source>
</evidence>
<dbReference type="InterPro" id="IPR053772">
    <property type="entry name" value="At1g61320/At1g61330-like"/>
</dbReference>